<protein>
    <recommendedName>
        <fullName evidence="1">uroporphyrinogen-III C-methyltransferase</fullName>
        <ecNumber evidence="1">2.1.1.107</ecNumber>
    </recommendedName>
</protein>
<dbReference type="GO" id="GO:0032259">
    <property type="term" value="P:methylation"/>
    <property type="evidence" value="ECO:0007669"/>
    <property type="project" value="UniProtKB-KW"/>
</dbReference>
<keyword evidence="2 6" id="KW-0489">Methyltransferase</keyword>
<comment type="caution">
    <text evidence="9">The sequence shown here is derived from an EMBL/GenBank/DDBJ whole genome shotgun (WGS) entry which is preliminary data.</text>
</comment>
<dbReference type="SUPFAM" id="SSF69618">
    <property type="entry name" value="HemD-like"/>
    <property type="match status" value="1"/>
</dbReference>
<organism evidence="9 10">
    <name type="scientific">Robertmurraya beringensis</name>
    <dbReference type="NCBI Taxonomy" id="641660"/>
    <lineage>
        <taxon>Bacteria</taxon>
        <taxon>Bacillati</taxon>
        <taxon>Bacillota</taxon>
        <taxon>Bacilli</taxon>
        <taxon>Bacillales</taxon>
        <taxon>Bacillaceae</taxon>
        <taxon>Robertmurraya</taxon>
    </lineage>
</organism>
<dbReference type="NCBIfam" id="NF004790">
    <property type="entry name" value="PRK06136.1"/>
    <property type="match status" value="1"/>
</dbReference>
<dbReference type="Gene3D" id="3.40.1010.10">
    <property type="entry name" value="Cobalt-precorrin-4 Transmethylase, Domain 1"/>
    <property type="match status" value="1"/>
</dbReference>
<feature type="domain" description="Tetrapyrrole biosynthesis uroporphyrinogen III synthase" evidence="8">
    <location>
        <begin position="268"/>
        <end position="479"/>
    </location>
</feature>
<evidence type="ECO:0000256" key="1">
    <source>
        <dbReference type="ARBA" id="ARBA00012162"/>
    </source>
</evidence>
<dbReference type="PROSITE" id="PS00839">
    <property type="entry name" value="SUMT_1"/>
    <property type="match status" value="1"/>
</dbReference>
<dbReference type="Proteomes" id="UP001589738">
    <property type="component" value="Unassembled WGS sequence"/>
</dbReference>
<evidence type="ECO:0000313" key="9">
    <source>
        <dbReference type="EMBL" id="MFC0478112.1"/>
    </source>
</evidence>
<reference evidence="9 10" key="1">
    <citation type="submission" date="2024-09" db="EMBL/GenBank/DDBJ databases">
        <authorList>
            <person name="Sun Q."/>
            <person name="Mori K."/>
        </authorList>
    </citation>
    <scope>NUCLEOTIDE SEQUENCE [LARGE SCALE GENOMIC DNA]</scope>
    <source>
        <strain evidence="9 10">CGMCC 1.9126</strain>
    </source>
</reference>
<evidence type="ECO:0000313" key="10">
    <source>
        <dbReference type="Proteomes" id="UP001589738"/>
    </source>
</evidence>
<dbReference type="InterPro" id="IPR050161">
    <property type="entry name" value="Siro_Cobalamin_biosynth"/>
</dbReference>
<evidence type="ECO:0000256" key="6">
    <source>
        <dbReference type="RuleBase" id="RU003960"/>
    </source>
</evidence>
<dbReference type="InterPro" id="IPR014777">
    <property type="entry name" value="4pyrrole_Mease_sub1"/>
</dbReference>
<evidence type="ECO:0000259" key="7">
    <source>
        <dbReference type="Pfam" id="PF00590"/>
    </source>
</evidence>
<dbReference type="InterPro" id="IPR035996">
    <property type="entry name" value="4pyrrol_Methylase_sf"/>
</dbReference>
<dbReference type="Pfam" id="PF02602">
    <property type="entry name" value="HEM4"/>
    <property type="match status" value="1"/>
</dbReference>
<proteinExistence type="inferred from homology"/>
<gene>
    <name evidence="9" type="primary">cobA</name>
    <name evidence="9" type="ORF">ACFFHF_23265</name>
</gene>
<dbReference type="Gene3D" id="3.30.950.10">
    <property type="entry name" value="Methyltransferase, Cobalt-precorrin-4 Transmethylase, Domain 2"/>
    <property type="match status" value="1"/>
</dbReference>
<dbReference type="InterPro" id="IPR036108">
    <property type="entry name" value="4pyrrol_syn_uPrphyn_synt_sf"/>
</dbReference>
<dbReference type="GO" id="GO:0004851">
    <property type="term" value="F:uroporphyrin-III C-methyltransferase activity"/>
    <property type="evidence" value="ECO:0007669"/>
    <property type="project" value="UniProtKB-EC"/>
</dbReference>
<keyword evidence="10" id="KW-1185">Reference proteome</keyword>
<dbReference type="InterPro" id="IPR003043">
    <property type="entry name" value="Uropor_MeTrfase_CS"/>
</dbReference>
<dbReference type="EMBL" id="JBHLUU010000127">
    <property type="protein sequence ID" value="MFC0478112.1"/>
    <property type="molecule type" value="Genomic_DNA"/>
</dbReference>
<evidence type="ECO:0000256" key="3">
    <source>
        <dbReference type="ARBA" id="ARBA00022679"/>
    </source>
</evidence>
<dbReference type="PANTHER" id="PTHR45790">
    <property type="entry name" value="SIROHEME SYNTHASE-RELATED"/>
    <property type="match status" value="1"/>
</dbReference>
<evidence type="ECO:0000256" key="4">
    <source>
        <dbReference type="ARBA" id="ARBA00022691"/>
    </source>
</evidence>
<keyword evidence="4" id="KW-0949">S-adenosyl-L-methionine</keyword>
<dbReference type="Gene3D" id="3.40.50.10090">
    <property type="match status" value="1"/>
</dbReference>
<evidence type="ECO:0000259" key="8">
    <source>
        <dbReference type="Pfam" id="PF02602"/>
    </source>
</evidence>
<dbReference type="InterPro" id="IPR000878">
    <property type="entry name" value="4pyrrol_Mease"/>
</dbReference>
<keyword evidence="3 6" id="KW-0808">Transferase</keyword>
<evidence type="ECO:0000256" key="5">
    <source>
        <dbReference type="ARBA" id="ARBA00023244"/>
    </source>
</evidence>
<keyword evidence="5" id="KW-0627">Porphyrin biosynthesis</keyword>
<feature type="domain" description="Tetrapyrrole methylase" evidence="7">
    <location>
        <begin position="7"/>
        <end position="217"/>
    </location>
</feature>
<dbReference type="InterPro" id="IPR006366">
    <property type="entry name" value="CobA/CysG_C"/>
</dbReference>
<dbReference type="Pfam" id="PF00590">
    <property type="entry name" value="TP_methylase"/>
    <property type="match status" value="1"/>
</dbReference>
<comment type="similarity">
    <text evidence="6">Belongs to the precorrin methyltransferase family.</text>
</comment>
<dbReference type="PROSITE" id="PS00840">
    <property type="entry name" value="SUMT_2"/>
    <property type="match status" value="1"/>
</dbReference>
<dbReference type="InterPro" id="IPR003754">
    <property type="entry name" value="4pyrrol_synth_uPrphyn_synth"/>
</dbReference>
<dbReference type="EC" id="2.1.1.107" evidence="1"/>
<sequence>MTTGKAYLVGAGPGDIGLITVKGLEAIQRAEVILYDRLANPKLLDFAPPNCEFIYCGKLPDRHTLRQEKINELLVEKTAAGKIVVRLKGGDPGVFGRVGEEAEALAKNGLSFELIPGITSGIAAPLYAGIPVTHREYGESFAIVTAHDKSKDGKSTLNWEGLAKGIDTIAFYMGVGNLSHICTNLLSHGKPSSTPVTLIQWGTFGRQKTLEGTLETIVQRVEEEKFTNPAITLVGNIASLREKISWFEKKPLFGRQILLPRTGLNTSNLAKALEEQGADVIEFPKWKRVKITPDRLILSKLSMYSSIIFTSPESVEEFFQILIEEKIDIRSIQADLYGMSQKSVNQLLNKGLLAEPTEKLRKGGTILLIGSSNNIEETSQNVLNFGNFETFTTSIKEVDETYLPIFKRMLDDSKLNTVIFPSSASVPILIKALEKTDSLTTDMLKELEIYCFGNQTMNALLAHEILGAEQTKEATIPSLLLSLAKKSDS</sequence>
<evidence type="ECO:0000256" key="2">
    <source>
        <dbReference type="ARBA" id="ARBA00022603"/>
    </source>
</evidence>
<dbReference type="CDD" id="cd11642">
    <property type="entry name" value="SUMT"/>
    <property type="match status" value="1"/>
</dbReference>
<dbReference type="InterPro" id="IPR014776">
    <property type="entry name" value="4pyrrole_Mease_sub2"/>
</dbReference>
<dbReference type="NCBIfam" id="TIGR01469">
    <property type="entry name" value="cobA_cysG_Cterm"/>
    <property type="match status" value="1"/>
</dbReference>
<dbReference type="RefSeq" id="WP_160546018.1">
    <property type="nucleotide sequence ID" value="NZ_JBHLUU010000127.1"/>
</dbReference>
<name>A0ABV6KYP2_9BACI</name>
<dbReference type="SUPFAM" id="SSF53790">
    <property type="entry name" value="Tetrapyrrole methylase"/>
    <property type="match status" value="1"/>
</dbReference>
<accession>A0ABV6KYP2</accession>
<dbReference type="PANTHER" id="PTHR45790:SF3">
    <property type="entry name" value="S-ADENOSYL-L-METHIONINE-DEPENDENT UROPORPHYRINOGEN III METHYLTRANSFERASE, CHLOROPLASTIC"/>
    <property type="match status" value="1"/>
</dbReference>